<dbReference type="Proteomes" id="UP000265725">
    <property type="component" value="Chromosome"/>
</dbReference>
<feature type="domain" description="HTH tetR-type" evidence="5">
    <location>
        <begin position="11"/>
        <end position="71"/>
    </location>
</feature>
<dbReference type="PROSITE" id="PS50977">
    <property type="entry name" value="HTH_TETR_2"/>
    <property type="match status" value="1"/>
</dbReference>
<dbReference type="RefSeq" id="WP_119883779.1">
    <property type="nucleotide sequence ID" value="NZ_CP032418.1"/>
</dbReference>
<evidence type="ECO:0000313" key="6">
    <source>
        <dbReference type="EMBL" id="AYC30062.1"/>
    </source>
</evidence>
<feature type="DNA-binding region" description="H-T-H motif" evidence="4">
    <location>
        <begin position="34"/>
        <end position="53"/>
    </location>
</feature>
<organism evidence="6 7">
    <name type="scientific">Paenisporosarcina cavernae</name>
    <dbReference type="NCBI Taxonomy" id="2320858"/>
    <lineage>
        <taxon>Bacteria</taxon>
        <taxon>Bacillati</taxon>
        <taxon>Bacillota</taxon>
        <taxon>Bacilli</taxon>
        <taxon>Bacillales</taxon>
        <taxon>Caryophanaceae</taxon>
        <taxon>Paenisporosarcina</taxon>
    </lineage>
</organism>
<dbReference type="InterPro" id="IPR009057">
    <property type="entry name" value="Homeodomain-like_sf"/>
</dbReference>
<dbReference type="InterPro" id="IPR001647">
    <property type="entry name" value="HTH_TetR"/>
</dbReference>
<reference evidence="7" key="1">
    <citation type="submission" date="2018-09" db="EMBL/GenBank/DDBJ databases">
        <authorList>
            <person name="Zhu H."/>
        </authorList>
    </citation>
    <scope>NUCLEOTIDE SEQUENCE [LARGE SCALE GENOMIC DNA]</scope>
    <source>
        <strain evidence="7">K2R23-3</strain>
    </source>
</reference>
<gene>
    <name evidence="6" type="ORF">D3873_09315</name>
</gene>
<sequence>MSPKVTETYKRQKVEELLVAAEKVFAVKGYYEATMDDLVNEVSMSKGSIYHYFSSKEEVYHAMLERLVTKSLEMLEERLLSKSSATEKLAHLFEGYKEWDWQDRMKLLRATNQLEHWINGSKASSNERYVAHAKKFEDFLTPMIELGIQEGEFDESISPTLAAKYFWVMMDGVFLHAAVLRQSFPSKEMIEFAQHMFMNYLQRGERNGDHV</sequence>
<dbReference type="KEGG" id="paek:D3873_09315"/>
<dbReference type="InterPro" id="IPR036271">
    <property type="entry name" value="Tet_transcr_reg_TetR-rel_C_sf"/>
</dbReference>
<dbReference type="SUPFAM" id="SSF48498">
    <property type="entry name" value="Tetracyclin repressor-like, C-terminal domain"/>
    <property type="match status" value="1"/>
</dbReference>
<evidence type="ECO:0000259" key="5">
    <source>
        <dbReference type="PROSITE" id="PS50977"/>
    </source>
</evidence>
<dbReference type="PANTHER" id="PTHR47506">
    <property type="entry name" value="TRANSCRIPTIONAL REGULATORY PROTEIN"/>
    <property type="match status" value="1"/>
</dbReference>
<dbReference type="Gene3D" id="1.10.357.10">
    <property type="entry name" value="Tetracycline Repressor, domain 2"/>
    <property type="match status" value="1"/>
</dbReference>
<dbReference type="OrthoDB" id="9814200at2"/>
<dbReference type="Pfam" id="PF00440">
    <property type="entry name" value="TetR_N"/>
    <property type="match status" value="1"/>
</dbReference>
<dbReference type="SUPFAM" id="SSF46689">
    <property type="entry name" value="Homeodomain-like"/>
    <property type="match status" value="1"/>
</dbReference>
<dbReference type="AlphaFoldDB" id="A0A385YX25"/>
<evidence type="ECO:0000256" key="4">
    <source>
        <dbReference type="PROSITE-ProRule" id="PRU00335"/>
    </source>
</evidence>
<keyword evidence="7" id="KW-1185">Reference proteome</keyword>
<keyword evidence="3" id="KW-0804">Transcription</keyword>
<dbReference type="PANTHER" id="PTHR47506:SF6">
    <property type="entry name" value="HTH-TYPE TRANSCRIPTIONAL REPRESSOR NEMR"/>
    <property type="match status" value="1"/>
</dbReference>
<dbReference type="PRINTS" id="PR00455">
    <property type="entry name" value="HTHTETR"/>
</dbReference>
<proteinExistence type="predicted"/>
<protein>
    <submittedName>
        <fullName evidence="6">TetR/AcrR family transcriptional regulator</fullName>
    </submittedName>
</protein>
<evidence type="ECO:0000256" key="2">
    <source>
        <dbReference type="ARBA" id="ARBA00023125"/>
    </source>
</evidence>
<evidence type="ECO:0000313" key="7">
    <source>
        <dbReference type="Proteomes" id="UP000265725"/>
    </source>
</evidence>
<dbReference type="EMBL" id="CP032418">
    <property type="protein sequence ID" value="AYC30062.1"/>
    <property type="molecule type" value="Genomic_DNA"/>
</dbReference>
<dbReference type="GO" id="GO:0003677">
    <property type="term" value="F:DNA binding"/>
    <property type="evidence" value="ECO:0007669"/>
    <property type="project" value="UniProtKB-UniRule"/>
</dbReference>
<keyword evidence="2 4" id="KW-0238">DNA-binding</keyword>
<evidence type="ECO:0000256" key="1">
    <source>
        <dbReference type="ARBA" id="ARBA00023015"/>
    </source>
</evidence>
<keyword evidence="1" id="KW-0805">Transcription regulation</keyword>
<dbReference type="Gene3D" id="1.10.10.60">
    <property type="entry name" value="Homeodomain-like"/>
    <property type="match status" value="1"/>
</dbReference>
<dbReference type="Pfam" id="PF17922">
    <property type="entry name" value="TetR_C_17"/>
    <property type="match status" value="1"/>
</dbReference>
<name>A0A385YX25_9BACL</name>
<evidence type="ECO:0000256" key="3">
    <source>
        <dbReference type="ARBA" id="ARBA00023163"/>
    </source>
</evidence>
<dbReference type="InterPro" id="IPR041612">
    <property type="entry name" value="YfiR_C"/>
</dbReference>
<accession>A0A385YX25</accession>